<dbReference type="Pfam" id="PF04279">
    <property type="entry name" value="IspA"/>
    <property type="match status" value="1"/>
</dbReference>
<organism evidence="6 7">
    <name type="scientific">Sphingomonas oleivorans</name>
    <dbReference type="NCBI Taxonomy" id="1735121"/>
    <lineage>
        <taxon>Bacteria</taxon>
        <taxon>Pseudomonadati</taxon>
        <taxon>Pseudomonadota</taxon>
        <taxon>Alphaproteobacteria</taxon>
        <taxon>Sphingomonadales</taxon>
        <taxon>Sphingomonadaceae</taxon>
        <taxon>Sphingomonas</taxon>
    </lineage>
</organism>
<dbReference type="PANTHER" id="PTHR36917:SF1">
    <property type="entry name" value="INNER MEMBRANE-SPANNING PROTEIN YCIB"/>
    <property type="match status" value="1"/>
</dbReference>
<name>A0A2T5FTI8_9SPHN</name>
<sequence>MNASIKPAPDEGNPIVKLLIDVGPLIVFFLANQLAPGEPLQRILTATFAFMVATLAAMIWAKLRHGRISAMLAISGVMVLVFGGLTLWLHSETFIKIKPTVYYATVSTILLFGLWTNRPTLKLVLGNIYPGLTDQGWALLSRNWALFFILLGIANEVVWRTSSTDFWLGYKLWGALPATLIFAAANVPMLLKHGLTAETVEHDPPVPPQQ</sequence>
<accession>A0A2T5FTI8</accession>
<dbReference type="PANTHER" id="PTHR36917">
    <property type="entry name" value="INTRACELLULAR SEPTATION PROTEIN A-RELATED"/>
    <property type="match status" value="1"/>
</dbReference>
<evidence type="ECO:0000256" key="1">
    <source>
        <dbReference type="ARBA" id="ARBA00022475"/>
    </source>
</evidence>
<evidence type="ECO:0000313" key="6">
    <source>
        <dbReference type="EMBL" id="PTQ07383.1"/>
    </source>
</evidence>
<gene>
    <name evidence="5" type="primary">yciB</name>
    <name evidence="6" type="ORF">CLG96_17715</name>
</gene>
<feature type="transmembrane region" description="Helical" evidence="5">
    <location>
        <begin position="67"/>
        <end position="89"/>
    </location>
</feature>
<dbReference type="NCBIfam" id="NF001323">
    <property type="entry name" value="PRK00259.1-1"/>
    <property type="match status" value="1"/>
</dbReference>
<keyword evidence="2 5" id="KW-0812">Transmembrane</keyword>
<keyword evidence="5" id="KW-0997">Cell inner membrane</keyword>
<comment type="function">
    <text evidence="5">Plays a role in cell envelope biogenesis, maintenance of cell envelope integrity and membrane homeostasis.</text>
</comment>
<dbReference type="OrthoDB" id="9788219at2"/>
<keyword evidence="1 5" id="KW-1003">Cell membrane</keyword>
<reference evidence="6 7" key="1">
    <citation type="submission" date="2017-09" db="EMBL/GenBank/DDBJ databases">
        <title>Sphingomonas panjinensis sp.nov., isolated from oil-contaminated soil.</title>
        <authorList>
            <person name="Wang L."/>
            <person name="Chen L."/>
        </authorList>
    </citation>
    <scope>NUCLEOTIDE SEQUENCE [LARGE SCALE GENOMIC DNA]</scope>
    <source>
        <strain evidence="6 7">FW-11</strain>
    </source>
</reference>
<evidence type="ECO:0000256" key="5">
    <source>
        <dbReference type="HAMAP-Rule" id="MF_00189"/>
    </source>
</evidence>
<dbReference type="HAMAP" id="MF_00189">
    <property type="entry name" value="YciB"/>
    <property type="match status" value="1"/>
</dbReference>
<evidence type="ECO:0000256" key="3">
    <source>
        <dbReference type="ARBA" id="ARBA00022989"/>
    </source>
</evidence>
<feature type="transmembrane region" description="Helical" evidence="5">
    <location>
        <begin position="137"/>
        <end position="158"/>
    </location>
</feature>
<comment type="subcellular location">
    <subcellularLocation>
        <location evidence="5">Cell inner membrane</location>
        <topology evidence="5">Multi-pass membrane protein</topology>
    </subcellularLocation>
</comment>
<protein>
    <recommendedName>
        <fullName evidence="5">Inner membrane-spanning protein YciB</fullName>
    </recommendedName>
</protein>
<comment type="caution">
    <text evidence="6">The sequence shown here is derived from an EMBL/GenBank/DDBJ whole genome shotgun (WGS) entry which is preliminary data.</text>
</comment>
<evidence type="ECO:0000256" key="2">
    <source>
        <dbReference type="ARBA" id="ARBA00022692"/>
    </source>
</evidence>
<keyword evidence="7" id="KW-1185">Reference proteome</keyword>
<feature type="transmembrane region" description="Helical" evidence="5">
    <location>
        <begin position="101"/>
        <end position="117"/>
    </location>
</feature>
<comment type="similarity">
    <text evidence="5">Belongs to the YciB family.</text>
</comment>
<dbReference type="InterPro" id="IPR006008">
    <property type="entry name" value="YciB"/>
</dbReference>
<keyword evidence="3 5" id="KW-1133">Transmembrane helix</keyword>
<evidence type="ECO:0000313" key="7">
    <source>
        <dbReference type="Proteomes" id="UP000244162"/>
    </source>
</evidence>
<dbReference type="AlphaFoldDB" id="A0A2T5FTI8"/>
<dbReference type="EMBL" id="NWBU01000018">
    <property type="protein sequence ID" value="PTQ07383.1"/>
    <property type="molecule type" value="Genomic_DNA"/>
</dbReference>
<keyword evidence="4 5" id="KW-0472">Membrane</keyword>
<dbReference type="Proteomes" id="UP000244162">
    <property type="component" value="Unassembled WGS sequence"/>
</dbReference>
<feature type="transmembrane region" description="Helical" evidence="5">
    <location>
        <begin position="15"/>
        <end position="31"/>
    </location>
</feature>
<evidence type="ECO:0000256" key="4">
    <source>
        <dbReference type="ARBA" id="ARBA00023136"/>
    </source>
</evidence>
<dbReference type="RefSeq" id="WP_107970072.1">
    <property type="nucleotide sequence ID" value="NZ_NWBU01000018.1"/>
</dbReference>
<dbReference type="GO" id="GO:0005886">
    <property type="term" value="C:plasma membrane"/>
    <property type="evidence" value="ECO:0007669"/>
    <property type="project" value="UniProtKB-SubCell"/>
</dbReference>
<proteinExistence type="inferred from homology"/>
<feature type="transmembrane region" description="Helical" evidence="5">
    <location>
        <begin position="170"/>
        <end position="191"/>
    </location>
</feature>
<feature type="transmembrane region" description="Helical" evidence="5">
    <location>
        <begin position="43"/>
        <end position="61"/>
    </location>
</feature>